<feature type="transmembrane region" description="Helical" evidence="1">
    <location>
        <begin position="46"/>
        <end position="68"/>
    </location>
</feature>
<dbReference type="RefSeq" id="WP_073855158.1">
    <property type="nucleotide sequence ID" value="NZ_BAAATC010000019.1"/>
</dbReference>
<comment type="caution">
    <text evidence="2">The sequence shown here is derived from an EMBL/GenBank/DDBJ whole genome shotgun (WGS) entry which is preliminary data.</text>
</comment>
<evidence type="ECO:0000313" key="2">
    <source>
        <dbReference type="EMBL" id="OPE53507.1"/>
    </source>
</evidence>
<evidence type="ECO:0000256" key="1">
    <source>
        <dbReference type="SAM" id="Phobius"/>
    </source>
</evidence>
<dbReference type="AlphaFoldDB" id="A0A1Q4HK32"/>
<dbReference type="EMBL" id="PDCR01000045">
    <property type="protein sequence ID" value="PEG51676.1"/>
    <property type="molecule type" value="Genomic_DNA"/>
</dbReference>
<accession>A0A1Q4HK32</accession>
<dbReference type="Proteomes" id="UP000191039">
    <property type="component" value="Unassembled WGS sequence"/>
</dbReference>
<dbReference type="Proteomes" id="UP000220340">
    <property type="component" value="Unassembled WGS sequence"/>
</dbReference>
<reference evidence="3 5" key="2">
    <citation type="submission" date="2017-10" db="EMBL/GenBank/DDBJ databases">
        <title>The new phylogeny of genus Mycobacterium.</title>
        <authorList>
            <person name="Tortoli E."/>
            <person name="Trovato A."/>
            <person name="Cirillo D.M."/>
        </authorList>
    </citation>
    <scope>NUCLEOTIDE SEQUENCE [LARGE SCALE GENOMIC DNA]</scope>
    <source>
        <strain evidence="3 5">IP141170001</strain>
    </source>
</reference>
<protein>
    <submittedName>
        <fullName evidence="2">Uncharacterized protein</fullName>
    </submittedName>
</protein>
<evidence type="ECO:0000313" key="4">
    <source>
        <dbReference type="Proteomes" id="UP000191039"/>
    </source>
</evidence>
<name>A0A1Q4HK32_9MYCO</name>
<keyword evidence="1" id="KW-0812">Transmembrane</keyword>
<organism evidence="2 4">
    <name type="scientific">Mycolicibacterium diernhoferi</name>
    <dbReference type="NCBI Taxonomy" id="1801"/>
    <lineage>
        <taxon>Bacteria</taxon>
        <taxon>Bacillati</taxon>
        <taxon>Actinomycetota</taxon>
        <taxon>Actinomycetes</taxon>
        <taxon>Mycobacteriales</taxon>
        <taxon>Mycobacteriaceae</taxon>
        <taxon>Mycolicibacterium</taxon>
    </lineage>
</organism>
<feature type="transmembrane region" description="Helical" evidence="1">
    <location>
        <begin position="12"/>
        <end position="34"/>
    </location>
</feature>
<gene>
    <name evidence="2" type="ORF">BV510_15195</name>
    <name evidence="3" type="ORF">CRI78_25325</name>
</gene>
<dbReference type="EMBL" id="MIJD01000152">
    <property type="protein sequence ID" value="OPE53507.1"/>
    <property type="molecule type" value="Genomic_DNA"/>
</dbReference>
<keyword evidence="5" id="KW-1185">Reference proteome</keyword>
<proteinExistence type="predicted"/>
<sequence>MHDVTLAAAGTAAMLTVGLAAYAALILVSIAVALAAARQRRRRRAIAAATLVGALTVGGLVIAILSSIA</sequence>
<keyword evidence="1" id="KW-1133">Transmembrane helix</keyword>
<reference evidence="2 4" key="1">
    <citation type="submission" date="2016-09" db="EMBL/GenBank/DDBJ databases">
        <title>genome sequences of unsequenced Mycobacteria.</title>
        <authorList>
            <person name="Greninger A.L."/>
            <person name="Jerome K.R."/>
            <person name="Mcnair B."/>
            <person name="Wallis C."/>
            <person name="Fang F."/>
        </authorList>
    </citation>
    <scope>NUCLEOTIDE SEQUENCE [LARGE SCALE GENOMIC DNA]</scope>
    <source>
        <strain evidence="2 4">BM1</strain>
    </source>
</reference>
<keyword evidence="1" id="KW-0472">Membrane</keyword>
<evidence type="ECO:0000313" key="3">
    <source>
        <dbReference type="EMBL" id="PEG51676.1"/>
    </source>
</evidence>
<evidence type="ECO:0000313" key="5">
    <source>
        <dbReference type="Proteomes" id="UP000220340"/>
    </source>
</evidence>